<evidence type="ECO:0000256" key="3">
    <source>
        <dbReference type="ARBA" id="ARBA00022801"/>
    </source>
</evidence>
<evidence type="ECO:0000259" key="8">
    <source>
        <dbReference type="PROSITE" id="PS51208"/>
    </source>
</evidence>
<evidence type="ECO:0000313" key="9">
    <source>
        <dbReference type="EMBL" id="NYZ63163.1"/>
    </source>
</evidence>
<dbReference type="AlphaFoldDB" id="A0A7Z0QR35"/>
<dbReference type="PROSITE" id="PS00138">
    <property type="entry name" value="SUBTILASE_SER"/>
    <property type="match status" value="1"/>
</dbReference>
<dbReference type="PROSITE" id="PS00136">
    <property type="entry name" value="SUBTILASE_ASP"/>
    <property type="match status" value="1"/>
</dbReference>
<dbReference type="InterPro" id="IPR036852">
    <property type="entry name" value="Peptidase_S8/S53_dom_sf"/>
</dbReference>
<evidence type="ECO:0000256" key="7">
    <source>
        <dbReference type="SAM" id="SignalP"/>
    </source>
</evidence>
<dbReference type="SMART" id="SM00869">
    <property type="entry name" value="Autotransporter"/>
    <property type="match status" value="1"/>
</dbReference>
<keyword evidence="2 7" id="KW-0732">Signal</keyword>
<dbReference type="PANTHER" id="PTHR42884">
    <property type="entry name" value="PROPROTEIN CONVERTASE SUBTILISIN/KEXIN-RELATED"/>
    <property type="match status" value="1"/>
</dbReference>
<evidence type="ECO:0000256" key="5">
    <source>
        <dbReference type="PROSITE-ProRule" id="PRU01240"/>
    </source>
</evidence>
<dbReference type="GO" id="GO:0005886">
    <property type="term" value="C:plasma membrane"/>
    <property type="evidence" value="ECO:0007669"/>
    <property type="project" value="TreeGrafter"/>
</dbReference>
<dbReference type="Pfam" id="PF00082">
    <property type="entry name" value="Peptidase_S8"/>
    <property type="match status" value="1"/>
</dbReference>
<name>A0A7Z0QR35_9GAMM</name>
<dbReference type="InterPro" id="IPR036709">
    <property type="entry name" value="Autotransporte_beta_dom_sf"/>
</dbReference>
<feature type="active site" description="Charge relay system" evidence="5">
    <location>
        <position position="98"/>
    </location>
</feature>
<dbReference type="PANTHER" id="PTHR42884:SF14">
    <property type="entry name" value="NEUROENDOCRINE CONVERTASE 1"/>
    <property type="match status" value="1"/>
</dbReference>
<dbReference type="InterPro" id="IPR015500">
    <property type="entry name" value="Peptidase_S8_subtilisin-rel"/>
</dbReference>
<dbReference type="SUPFAM" id="SSF103515">
    <property type="entry name" value="Autotransporter"/>
    <property type="match status" value="1"/>
</dbReference>
<dbReference type="InterPro" id="IPR023828">
    <property type="entry name" value="Peptidase_S8_Ser-AS"/>
</dbReference>
<feature type="signal peptide" evidence="7">
    <location>
        <begin position="1"/>
        <end position="27"/>
    </location>
</feature>
<comment type="caution">
    <text evidence="9">The sequence shown here is derived from an EMBL/GenBank/DDBJ whole genome shotgun (WGS) entry which is preliminary data.</text>
</comment>
<dbReference type="PROSITE" id="PS51257">
    <property type="entry name" value="PROKAR_LIPOPROTEIN"/>
    <property type="match status" value="1"/>
</dbReference>
<evidence type="ECO:0000256" key="6">
    <source>
        <dbReference type="SAM" id="MobiDB-lite"/>
    </source>
</evidence>
<feature type="region of interest" description="Disordered" evidence="6">
    <location>
        <begin position="32"/>
        <end position="67"/>
    </location>
</feature>
<sequence>MKGDRTQARGRAPRRALLACALASVVAACGGGGSGGGLVQPSPPPAAPPPAPPPPTTPPPAVVQPPNPAYSRHLADTNTYAAHEAGLTGVGVRIGFLDSGINRNHPALRGRVTDNLIYVNRTTNNVDVDDVAGHGTAVAQTAAGRPFGAWPGGVAPGATVVSARIISDKPPVDDGSGNGNPVDGPLGLEPIHRDLMNRNVRIMNNSWGGLYIPNPATIAPIAAEYRPFVVQHGGLVVFASGNASRANPSDLAALPSQAAANGQRPGADLERGWLTVSALAENSTSQLASYSNACGVAMRYCLVAPGTVVVTGTNNAPDAPDYWKYNGTSLAAPLVSGAAALVWEAFPYFDNDLVRQTILGTATDIGAAGVDPVFGYGALDVGRAVRGPAKFDWGTVTANFSSGTSTWANDISGAGGLVKRGGGILRLTGVAEFGGATRAEGGTLAFVSSSIPGAATVEPGATLQLGGERIGGNLVNRGTFAVTGNTPARTISGSFQQAETGRLAWQIGAPLQVSGTASLAGDLQVTGIIGGYTHQRRENVVEAAGGITGRFATLTQGPGVFLEGNLRYDTNLAWIDVIRLNVTSAATSIAGATAQSLGSAQRVEGAFGRIDREPSALEGATSDGFVRTAGVFQSIQGEAAALTALDSLSGAQHARALGATFDTIDMGRRTVASRIGALAASDSRAGVWREAMGQGGVGGFARDGFSVDGWSIGRDHLLANGLVTGLAFGELHGDGFTTLGDRNRDRQTQAQVYLAHAFGTGYIAGQLGSGRFERDMQRQLFAGADWQGVSARYSGRYTQAAVEAGRRWHVGGAEFGPYLGAEQVRLRSDGFDELGGDGFGLRSAGWDVSRTQAIAGLRARWGAPGFALHGYGEWQHTLAASGFDLQASFTGIEAWAPIAGLSPARSGGIAGLGIESWLSPRARMAFGVDQRFGPRGTDRMASLRFAYGF</sequence>
<dbReference type="Gene3D" id="3.40.50.200">
    <property type="entry name" value="Peptidase S8/S53 domain"/>
    <property type="match status" value="1"/>
</dbReference>
<proteinExistence type="inferred from homology"/>
<dbReference type="InterPro" id="IPR023827">
    <property type="entry name" value="Peptidase_S8_Asp-AS"/>
</dbReference>
<evidence type="ECO:0000256" key="1">
    <source>
        <dbReference type="ARBA" id="ARBA00022670"/>
    </source>
</evidence>
<reference evidence="9 10" key="1">
    <citation type="submission" date="2020-07" db="EMBL/GenBank/DDBJ databases">
        <title>isolation of Luteimonas sp. SJ-16.</title>
        <authorList>
            <person name="Huang X.-X."/>
            <person name="Xu L."/>
            <person name="Sun J.-Q."/>
        </authorList>
    </citation>
    <scope>NUCLEOTIDE SEQUENCE [LARGE SCALE GENOMIC DNA]</scope>
    <source>
        <strain evidence="9 10">SJ-16</strain>
    </source>
</reference>
<accession>A0A7Z0QR35</accession>
<dbReference type="Pfam" id="PF03797">
    <property type="entry name" value="Autotransporter"/>
    <property type="match status" value="1"/>
</dbReference>
<keyword evidence="10" id="KW-1185">Reference proteome</keyword>
<dbReference type="RefSeq" id="WP_180545377.1">
    <property type="nucleotide sequence ID" value="NZ_JACCJZ010000017.1"/>
</dbReference>
<dbReference type="InterPro" id="IPR000209">
    <property type="entry name" value="Peptidase_S8/S53_dom"/>
</dbReference>
<feature type="active site" description="Charge relay system" evidence="5">
    <location>
        <position position="329"/>
    </location>
</feature>
<dbReference type="InterPro" id="IPR034061">
    <property type="entry name" value="Peptidases_S8_Autotransporter"/>
</dbReference>
<gene>
    <name evidence="9" type="ORF">H0E82_10360</name>
</gene>
<dbReference type="PROSITE" id="PS51208">
    <property type="entry name" value="AUTOTRANSPORTER"/>
    <property type="match status" value="1"/>
</dbReference>
<evidence type="ECO:0000256" key="2">
    <source>
        <dbReference type="ARBA" id="ARBA00022729"/>
    </source>
</evidence>
<feature type="chain" id="PRO_5030879665" evidence="7">
    <location>
        <begin position="28"/>
        <end position="949"/>
    </location>
</feature>
<dbReference type="PROSITE" id="PS51892">
    <property type="entry name" value="SUBTILASE"/>
    <property type="match status" value="1"/>
</dbReference>
<dbReference type="GO" id="GO:0004252">
    <property type="term" value="F:serine-type endopeptidase activity"/>
    <property type="evidence" value="ECO:0007669"/>
    <property type="project" value="UniProtKB-UniRule"/>
</dbReference>
<protein>
    <submittedName>
        <fullName evidence="9">S8 family serine peptidase</fullName>
    </submittedName>
</protein>
<evidence type="ECO:0000256" key="4">
    <source>
        <dbReference type="ARBA" id="ARBA00022825"/>
    </source>
</evidence>
<dbReference type="CDD" id="cd04848">
    <property type="entry name" value="Peptidases_S8_Autotransporter_serine_protease_like"/>
    <property type="match status" value="1"/>
</dbReference>
<organism evidence="9 10">
    <name type="scientific">Luteimonas deserti</name>
    <dbReference type="NCBI Taxonomy" id="2752306"/>
    <lineage>
        <taxon>Bacteria</taxon>
        <taxon>Pseudomonadati</taxon>
        <taxon>Pseudomonadota</taxon>
        <taxon>Gammaproteobacteria</taxon>
        <taxon>Lysobacterales</taxon>
        <taxon>Lysobacteraceae</taxon>
        <taxon>Luteimonas</taxon>
    </lineage>
</organism>
<feature type="active site" description="Charge relay system" evidence="5">
    <location>
        <position position="134"/>
    </location>
</feature>
<evidence type="ECO:0000313" key="10">
    <source>
        <dbReference type="Proteomes" id="UP000589896"/>
    </source>
</evidence>
<dbReference type="Gene3D" id="2.40.128.130">
    <property type="entry name" value="Autotransporter beta-domain"/>
    <property type="match status" value="1"/>
</dbReference>
<comment type="similarity">
    <text evidence="5">Belongs to the peptidase S8 family.</text>
</comment>
<dbReference type="PRINTS" id="PR00723">
    <property type="entry name" value="SUBTILISIN"/>
</dbReference>
<dbReference type="EMBL" id="JACCJZ010000017">
    <property type="protein sequence ID" value="NYZ63163.1"/>
    <property type="molecule type" value="Genomic_DNA"/>
</dbReference>
<keyword evidence="3 5" id="KW-0378">Hydrolase</keyword>
<keyword evidence="1 5" id="KW-0645">Protease</keyword>
<dbReference type="InterPro" id="IPR005546">
    <property type="entry name" value="Autotransporte_beta"/>
</dbReference>
<feature type="domain" description="Autotransporter" evidence="8">
    <location>
        <begin position="680"/>
        <end position="949"/>
    </location>
</feature>
<dbReference type="Proteomes" id="UP000589896">
    <property type="component" value="Unassembled WGS sequence"/>
</dbReference>
<dbReference type="SUPFAM" id="SSF52743">
    <property type="entry name" value="Subtilisin-like"/>
    <property type="match status" value="1"/>
</dbReference>
<feature type="compositionally biased region" description="Pro residues" evidence="6">
    <location>
        <begin position="41"/>
        <end position="67"/>
    </location>
</feature>
<keyword evidence="4 5" id="KW-0720">Serine protease</keyword>
<dbReference type="GO" id="GO:0016485">
    <property type="term" value="P:protein processing"/>
    <property type="evidence" value="ECO:0007669"/>
    <property type="project" value="TreeGrafter"/>
</dbReference>